<dbReference type="OrthoDB" id="7437990at2"/>
<evidence type="ECO:0000313" key="2">
    <source>
        <dbReference type="EMBL" id="GBG14389.1"/>
    </source>
</evidence>
<keyword evidence="1" id="KW-0732">Signal</keyword>
<feature type="chain" id="PRO_5015349370" evidence="1">
    <location>
        <begin position="22"/>
        <end position="644"/>
    </location>
</feature>
<dbReference type="AlphaFoldDB" id="A0A2R5F991"/>
<organism evidence="2 3">
    <name type="scientific">Novimethylophilus kurashikiensis</name>
    <dbReference type="NCBI Taxonomy" id="1825523"/>
    <lineage>
        <taxon>Bacteria</taxon>
        <taxon>Pseudomonadati</taxon>
        <taxon>Pseudomonadota</taxon>
        <taxon>Betaproteobacteria</taxon>
        <taxon>Nitrosomonadales</taxon>
        <taxon>Methylophilaceae</taxon>
        <taxon>Novimethylophilus</taxon>
    </lineage>
</organism>
<gene>
    <name evidence="2" type="ORF">NMK_1988</name>
</gene>
<reference evidence="2 3" key="1">
    <citation type="journal article" date="2018" name="Environ. Microbiol.">
        <title>Isolation and genomic characterization of Novimethylophilus kurashikiensis gen. nov. sp. nov., a new lanthanide-dependent methylotrophic species of Methylophilaceae.</title>
        <authorList>
            <person name="Lv H."/>
            <person name="Sahin N."/>
            <person name="Tani A."/>
        </authorList>
    </citation>
    <scope>NUCLEOTIDE SEQUENCE [LARGE SCALE GENOMIC DNA]</scope>
    <source>
        <strain evidence="2 3">La2-4</strain>
    </source>
</reference>
<evidence type="ECO:0000256" key="1">
    <source>
        <dbReference type="SAM" id="SignalP"/>
    </source>
</evidence>
<accession>A0A2R5F991</accession>
<dbReference type="Proteomes" id="UP000245081">
    <property type="component" value="Unassembled WGS sequence"/>
</dbReference>
<evidence type="ECO:0000313" key="3">
    <source>
        <dbReference type="Proteomes" id="UP000245081"/>
    </source>
</evidence>
<dbReference type="EMBL" id="BDOQ01000007">
    <property type="protein sequence ID" value="GBG14389.1"/>
    <property type="molecule type" value="Genomic_DNA"/>
</dbReference>
<dbReference type="RefSeq" id="WP_109015578.1">
    <property type="nucleotide sequence ID" value="NZ_BDOQ01000007.1"/>
</dbReference>
<sequence>MKFGFSIVALALMGLSAQALADRPPVSNGVISNPTLNANQAVAKAQAVGAITSFMSKGAEECDANGKNCHSAFGANDMPDYNGLQVQAQTAAGTQSFNFLDKDGNSSSYSAQTGILAVACGNTRSQVIAGVAVKVSNCQVSDTGDAQITFKVCTAPARGLPVSQPDNAVDCSSDPTASNYKPPAGKVCRVAACDSEPENSLNGWSTETTVSWQASMPSNATADQKARNGLAMVFYPSLSGGITPDFKADSDNMTALKIVQSFVNNNTHKTAVGFRIAYRHKTTVTKDMMTAGAGSVPNPQDHTNQWASIQKLQANPLIPQYQAKYGANGSECLQQIGHGIATDGKITVCDQTYSNESGIHPLAKTAQVAAEGQDCGTTEVCVQKVVNTNTWTQTCSSDVPLSMRNCTTKTDYTLNDITSARTKPTEICTEQRTTATYSCATTAVPQLCQQKAIINQGGLDLNVTSGDTSISVIGQPDPYTVQFRVGAIGDNYWSTGYYHREFTIDIQDVATVKQFLMYYVGYDDLMAVSINGHWLWADYGGGSYNPTYDTWGQWMTQNVCSWQMSGLTCSPVTSWQSYWERNVSWRASTNINFVPYLVNGRNYLRIDTGVGGGGEMWAYFQVSAWTMACNYTVNDACAPYEAAK</sequence>
<name>A0A2R5F991_9PROT</name>
<protein>
    <submittedName>
        <fullName evidence="2">Diguanylate cyclase</fullName>
    </submittedName>
</protein>
<keyword evidence="3" id="KW-1185">Reference proteome</keyword>
<feature type="signal peptide" evidence="1">
    <location>
        <begin position="1"/>
        <end position="21"/>
    </location>
</feature>
<comment type="caution">
    <text evidence="2">The sequence shown here is derived from an EMBL/GenBank/DDBJ whole genome shotgun (WGS) entry which is preliminary data.</text>
</comment>
<proteinExistence type="predicted"/>